<dbReference type="Gene3D" id="2.70.150.10">
    <property type="entry name" value="Calcium-transporting ATPase, cytoplasmic transduction domain A"/>
    <property type="match status" value="1"/>
</dbReference>
<dbReference type="Gene3D" id="3.30.70.100">
    <property type="match status" value="1"/>
</dbReference>
<feature type="transmembrane region" description="Helical" evidence="15">
    <location>
        <begin position="224"/>
        <end position="242"/>
    </location>
</feature>
<dbReference type="Pfam" id="PF00702">
    <property type="entry name" value="Hydrolase"/>
    <property type="match status" value="1"/>
</dbReference>
<feature type="transmembrane region" description="Helical" evidence="15">
    <location>
        <begin position="407"/>
        <end position="429"/>
    </location>
</feature>
<feature type="transmembrane region" description="Helical" evidence="15">
    <location>
        <begin position="126"/>
        <end position="151"/>
    </location>
</feature>
<feature type="transmembrane region" description="Helical" evidence="15">
    <location>
        <begin position="196"/>
        <end position="218"/>
    </location>
</feature>
<evidence type="ECO:0000259" key="16">
    <source>
        <dbReference type="PROSITE" id="PS50846"/>
    </source>
</evidence>
<evidence type="ECO:0000256" key="14">
    <source>
        <dbReference type="ARBA" id="ARBA00023136"/>
    </source>
</evidence>
<feature type="transmembrane region" description="Helical" evidence="15">
    <location>
        <begin position="378"/>
        <end position="401"/>
    </location>
</feature>
<organism evidence="17 18">
    <name type="scientific">Phreatobacter oligotrophus</name>
    <dbReference type="NCBI Taxonomy" id="1122261"/>
    <lineage>
        <taxon>Bacteria</taxon>
        <taxon>Pseudomonadati</taxon>
        <taxon>Pseudomonadota</taxon>
        <taxon>Alphaproteobacteria</taxon>
        <taxon>Hyphomicrobiales</taxon>
        <taxon>Phreatobacteraceae</taxon>
        <taxon>Phreatobacter</taxon>
    </lineage>
</organism>
<dbReference type="InterPro" id="IPR059000">
    <property type="entry name" value="ATPase_P-type_domA"/>
</dbReference>
<evidence type="ECO:0000256" key="9">
    <source>
        <dbReference type="ARBA" id="ARBA00022840"/>
    </source>
</evidence>
<keyword evidence="13" id="KW-0406">Ion transport</keyword>
<keyword evidence="4 15" id="KW-1003">Cell membrane</keyword>
<dbReference type="SUPFAM" id="SSF56784">
    <property type="entry name" value="HAD-like"/>
    <property type="match status" value="1"/>
</dbReference>
<dbReference type="InterPro" id="IPR001757">
    <property type="entry name" value="P_typ_ATPase"/>
</dbReference>
<dbReference type="InterPro" id="IPR036163">
    <property type="entry name" value="HMA_dom_sf"/>
</dbReference>
<keyword evidence="11" id="KW-1278">Translocase</keyword>
<dbReference type="InterPro" id="IPR036412">
    <property type="entry name" value="HAD-like_sf"/>
</dbReference>
<keyword evidence="6 15" id="KW-0812">Transmembrane</keyword>
<dbReference type="GO" id="GO:0016887">
    <property type="term" value="F:ATP hydrolysis activity"/>
    <property type="evidence" value="ECO:0007669"/>
    <property type="project" value="InterPro"/>
</dbReference>
<dbReference type="CDD" id="cd00371">
    <property type="entry name" value="HMA"/>
    <property type="match status" value="1"/>
</dbReference>
<proteinExistence type="inferred from homology"/>
<evidence type="ECO:0000256" key="13">
    <source>
        <dbReference type="ARBA" id="ARBA00023065"/>
    </source>
</evidence>
<dbReference type="PROSITE" id="PS00154">
    <property type="entry name" value="ATPASE_E1_E2"/>
    <property type="match status" value="1"/>
</dbReference>
<dbReference type="PRINTS" id="PR00119">
    <property type="entry name" value="CATATPASE"/>
</dbReference>
<dbReference type="NCBIfam" id="TIGR01512">
    <property type="entry name" value="ATPase-IB2_Cd"/>
    <property type="match status" value="1"/>
</dbReference>
<dbReference type="AlphaFoldDB" id="A0A2T4Z2Y6"/>
<sequence>MASTLTADLPRAVDPPAILPAAAATPDATDLSLFVEPLGEGRARMDFAVDGITCAACMPVIEQGLAREPGIEEARVNLTNRRLTVRWREAETTPQRIVQRLSALGFRAFPFDPKAVEGEEVREARFLLQCLGVAGFAMMNIMLLSVSVWSGNISDITQEQRDFFHWVSALIAVPAVAYAGRPFFRSARMAIAARQLNMDVPISLGVLLAVGMSLVETAHHGTHAYFDSAVMLLFFLLAGRYFEQLMRRKTRAVAGNIAALKAETAVKLMPDGALRQVPIAAVAAGDRVLVRPGERVSVDGLVVEGRSSLDQSLVTGETLPQEVTAGDAVYAGTLNLSGALTIEVRAAAKGTLLDEVTRLLETALEARSNYRRLADRAAALYSPVVHLTAICTLAGWILAGLAWQQSLIIAITVLIITCPCALGLAIPAVQVVASGALFKANVLLQAGDALERLAEADTIVFDKTGTLTLPDLAAEGTADIPAADLAMAAGLAAASHHPLARALVAAVPNALPLAEAREETGRGVVAMIDGREARLGSLAFCDAEAEGARVAARHPDASLIAFRHGETCHVFAIRQQLRPDAEAVVAALSRAGLQLEILSGDRPEAVAPVAAALGIPVARGGLKPADKIERLDALKAAGRKVLMVGDGLNDAPALARAHVSMSPITAVHLTQAAADAVFLGDRLAPVADAVAVSRTALMLMKQNLWLAVVYNAIAVPIAIAGWVTPLIAALAMSGSSVIVTANALRARHGRL</sequence>
<dbReference type="InterPro" id="IPR017969">
    <property type="entry name" value="Heavy-metal-associated_CS"/>
</dbReference>
<dbReference type="SUPFAM" id="SSF81665">
    <property type="entry name" value="Calcium ATPase, transmembrane domain M"/>
    <property type="match status" value="1"/>
</dbReference>
<evidence type="ECO:0000256" key="4">
    <source>
        <dbReference type="ARBA" id="ARBA00022475"/>
    </source>
</evidence>
<evidence type="ECO:0000256" key="7">
    <source>
        <dbReference type="ARBA" id="ARBA00022723"/>
    </source>
</evidence>
<dbReference type="NCBIfam" id="TIGR01525">
    <property type="entry name" value="ATPase-IB_hvy"/>
    <property type="match status" value="1"/>
</dbReference>
<dbReference type="InterPro" id="IPR023214">
    <property type="entry name" value="HAD_sf"/>
</dbReference>
<dbReference type="NCBIfam" id="TIGR01494">
    <property type="entry name" value="ATPase_P-type"/>
    <property type="match status" value="1"/>
</dbReference>
<evidence type="ECO:0000256" key="15">
    <source>
        <dbReference type="RuleBase" id="RU362081"/>
    </source>
</evidence>
<dbReference type="InterPro" id="IPR018303">
    <property type="entry name" value="ATPase_P-typ_P_site"/>
</dbReference>
<evidence type="ECO:0000256" key="11">
    <source>
        <dbReference type="ARBA" id="ARBA00022967"/>
    </source>
</evidence>
<dbReference type="EMBL" id="PZZL01000005">
    <property type="protein sequence ID" value="PTM55121.1"/>
    <property type="molecule type" value="Genomic_DNA"/>
</dbReference>
<evidence type="ECO:0000256" key="6">
    <source>
        <dbReference type="ARBA" id="ARBA00022692"/>
    </source>
</evidence>
<dbReference type="InterPro" id="IPR008250">
    <property type="entry name" value="ATPase_P-typ_transduc_dom_A_sf"/>
</dbReference>
<dbReference type="GO" id="GO:0055070">
    <property type="term" value="P:copper ion homeostasis"/>
    <property type="evidence" value="ECO:0007669"/>
    <property type="project" value="TreeGrafter"/>
</dbReference>
<dbReference type="PROSITE" id="PS01047">
    <property type="entry name" value="HMA_1"/>
    <property type="match status" value="1"/>
</dbReference>
<keyword evidence="8 15" id="KW-0547">Nucleotide-binding</keyword>
<evidence type="ECO:0000256" key="12">
    <source>
        <dbReference type="ARBA" id="ARBA00022989"/>
    </source>
</evidence>
<evidence type="ECO:0000313" key="18">
    <source>
        <dbReference type="Proteomes" id="UP000241808"/>
    </source>
</evidence>
<dbReference type="PROSITE" id="PS50846">
    <property type="entry name" value="HMA_2"/>
    <property type="match status" value="1"/>
</dbReference>
<keyword evidence="14 15" id="KW-0472">Membrane</keyword>
<keyword evidence="12 15" id="KW-1133">Transmembrane helix</keyword>
<keyword evidence="18" id="KW-1185">Reference proteome</keyword>
<dbReference type="GO" id="GO:0043682">
    <property type="term" value="F:P-type divalent copper transporter activity"/>
    <property type="evidence" value="ECO:0007669"/>
    <property type="project" value="TreeGrafter"/>
</dbReference>
<dbReference type="PRINTS" id="PR00943">
    <property type="entry name" value="CUATPASE"/>
</dbReference>
<name>A0A2T4Z2Y6_9HYPH</name>
<dbReference type="PANTHER" id="PTHR43520">
    <property type="entry name" value="ATP7, ISOFORM B"/>
    <property type="match status" value="1"/>
</dbReference>
<dbReference type="Pfam" id="PF00122">
    <property type="entry name" value="E1-E2_ATPase"/>
    <property type="match status" value="1"/>
</dbReference>
<dbReference type="Pfam" id="PF00403">
    <property type="entry name" value="HMA"/>
    <property type="match status" value="1"/>
</dbReference>
<evidence type="ECO:0000313" key="17">
    <source>
        <dbReference type="EMBL" id="PTM55121.1"/>
    </source>
</evidence>
<comment type="caution">
    <text evidence="17">The sequence shown here is derived from an EMBL/GenBank/DDBJ whole genome shotgun (WGS) entry which is preliminary data.</text>
</comment>
<dbReference type="Proteomes" id="UP000241808">
    <property type="component" value="Unassembled WGS sequence"/>
</dbReference>
<dbReference type="InterPro" id="IPR023299">
    <property type="entry name" value="ATPase_P-typ_cyto_dom_N"/>
</dbReference>
<dbReference type="GO" id="GO:0005524">
    <property type="term" value="F:ATP binding"/>
    <property type="evidence" value="ECO:0007669"/>
    <property type="project" value="UniProtKB-UniRule"/>
</dbReference>
<dbReference type="NCBIfam" id="TIGR01511">
    <property type="entry name" value="ATPase-IB1_Cu"/>
    <property type="match status" value="1"/>
</dbReference>
<gene>
    <name evidence="17" type="ORF">C8P69_105274</name>
</gene>
<evidence type="ECO:0000256" key="10">
    <source>
        <dbReference type="ARBA" id="ARBA00022842"/>
    </source>
</evidence>
<dbReference type="InterPro" id="IPR023298">
    <property type="entry name" value="ATPase_P-typ_TM_dom_sf"/>
</dbReference>
<comment type="subcellular location">
    <subcellularLocation>
        <location evidence="1">Cell membrane</location>
        <topology evidence="1">Multi-pass membrane protein</topology>
    </subcellularLocation>
</comment>
<dbReference type="InterPro" id="IPR027256">
    <property type="entry name" value="P-typ_ATPase_IB"/>
</dbReference>
<keyword evidence="7 15" id="KW-0479">Metal-binding</keyword>
<dbReference type="Gene3D" id="3.40.1110.10">
    <property type="entry name" value="Calcium-transporting ATPase, cytoplasmic domain N"/>
    <property type="match status" value="1"/>
</dbReference>
<keyword evidence="10" id="KW-0460">Magnesium</keyword>
<evidence type="ECO:0000256" key="5">
    <source>
        <dbReference type="ARBA" id="ARBA00022553"/>
    </source>
</evidence>
<dbReference type="OrthoDB" id="9807843at2"/>
<dbReference type="Gene3D" id="3.40.50.1000">
    <property type="entry name" value="HAD superfamily/HAD-like"/>
    <property type="match status" value="1"/>
</dbReference>
<dbReference type="InterPro" id="IPR006121">
    <property type="entry name" value="HMA_dom"/>
</dbReference>
<dbReference type="PANTHER" id="PTHR43520:SF5">
    <property type="entry name" value="CATION-TRANSPORTING P-TYPE ATPASE-RELATED"/>
    <property type="match status" value="1"/>
</dbReference>
<comment type="similarity">
    <text evidence="2 15">Belongs to the cation transport ATPase (P-type) (TC 3.A.3) family. Type IB subfamily.</text>
</comment>
<protein>
    <submittedName>
        <fullName evidence="17">Cu2+-exporting ATPase</fullName>
    </submittedName>
</protein>
<accession>A0A2T4Z2Y6</accession>
<feature type="transmembrane region" description="Helical" evidence="15">
    <location>
        <begin position="163"/>
        <end position="184"/>
    </location>
</feature>
<reference evidence="17 18" key="1">
    <citation type="submission" date="2018-04" db="EMBL/GenBank/DDBJ databases">
        <title>Genomic Encyclopedia of Archaeal and Bacterial Type Strains, Phase II (KMG-II): from individual species to whole genera.</title>
        <authorList>
            <person name="Goeker M."/>
        </authorList>
    </citation>
    <scope>NUCLEOTIDE SEQUENCE [LARGE SCALE GENOMIC DNA]</scope>
    <source>
        <strain evidence="17 18">DSM 25521</strain>
    </source>
</reference>
<feature type="transmembrane region" description="Helical" evidence="15">
    <location>
        <begin position="703"/>
        <end position="720"/>
    </location>
</feature>
<keyword evidence="5" id="KW-0597">Phosphoprotein</keyword>
<dbReference type="SUPFAM" id="SSF55008">
    <property type="entry name" value="HMA, heavy metal-associated domain"/>
    <property type="match status" value="1"/>
</dbReference>
<dbReference type="GO" id="GO:0005886">
    <property type="term" value="C:plasma membrane"/>
    <property type="evidence" value="ECO:0007669"/>
    <property type="project" value="UniProtKB-SubCell"/>
</dbReference>
<keyword evidence="3" id="KW-0813">Transport</keyword>
<feature type="domain" description="HMA" evidence="16">
    <location>
        <begin position="43"/>
        <end position="109"/>
    </location>
</feature>
<evidence type="ECO:0000256" key="1">
    <source>
        <dbReference type="ARBA" id="ARBA00004651"/>
    </source>
</evidence>
<evidence type="ECO:0000256" key="2">
    <source>
        <dbReference type="ARBA" id="ARBA00006024"/>
    </source>
</evidence>
<keyword evidence="9 15" id="KW-0067">ATP-binding</keyword>
<evidence type="ECO:0000256" key="8">
    <source>
        <dbReference type="ARBA" id="ARBA00022741"/>
    </source>
</evidence>
<dbReference type="SUPFAM" id="SSF81653">
    <property type="entry name" value="Calcium ATPase, transduction domain A"/>
    <property type="match status" value="1"/>
</dbReference>
<evidence type="ECO:0000256" key="3">
    <source>
        <dbReference type="ARBA" id="ARBA00022448"/>
    </source>
</evidence>
<dbReference type="GO" id="GO:0005507">
    <property type="term" value="F:copper ion binding"/>
    <property type="evidence" value="ECO:0007669"/>
    <property type="project" value="TreeGrafter"/>
</dbReference>